<dbReference type="EMBL" id="VSSQ01003151">
    <property type="protein sequence ID" value="MPM19305.1"/>
    <property type="molecule type" value="Genomic_DNA"/>
</dbReference>
<organism evidence="5">
    <name type="scientific">bioreactor metagenome</name>
    <dbReference type="NCBI Taxonomy" id="1076179"/>
    <lineage>
        <taxon>unclassified sequences</taxon>
        <taxon>metagenomes</taxon>
        <taxon>ecological metagenomes</taxon>
    </lineage>
</organism>
<dbReference type="AlphaFoldDB" id="A0A644XT28"/>
<dbReference type="SUPFAM" id="SSF55136">
    <property type="entry name" value="Probable bacterial effector-binding domain"/>
    <property type="match status" value="1"/>
</dbReference>
<dbReference type="PROSITE" id="PS00041">
    <property type="entry name" value="HTH_ARAC_FAMILY_1"/>
    <property type="match status" value="1"/>
</dbReference>
<dbReference type="GO" id="GO:0043565">
    <property type="term" value="F:sequence-specific DNA binding"/>
    <property type="evidence" value="ECO:0007669"/>
    <property type="project" value="InterPro"/>
</dbReference>
<feature type="domain" description="HTH araC/xylS-type" evidence="4">
    <location>
        <begin position="8"/>
        <end position="106"/>
    </location>
</feature>
<sequence length="309" mass="35446">MHAWEQIQATVDYIEEHISEEISIEELAREACLSQLYYQRLFYRLVKKPVGEYLKLRRLARASDALLNKSKRILDIALDTGFSSHETLTRAFKNAFGITPEEYRTNPVKLNNFGKPQLLLNYTLVDENVPLVADGIILEISRRNILSPQFFIGLTAEEPVKQMPGGGETGVDALWSLWTTFHKNKPKVRELKEDGDELGVAFPGIKDGHYRYFAGAEAASDKPPQDFDAWELQKGEYIVCSFEAEDFEHLVMDAVYKAHRYLFETWLPSRGFSVKPFAVERYASHSPETTCMEIWVLPEVPKQQCTMET</sequence>
<dbReference type="InterPro" id="IPR029442">
    <property type="entry name" value="GyrI-like"/>
</dbReference>
<keyword evidence="2" id="KW-0238">DNA-binding</keyword>
<dbReference type="SMART" id="SM00342">
    <property type="entry name" value="HTH_ARAC"/>
    <property type="match status" value="1"/>
</dbReference>
<evidence type="ECO:0000259" key="4">
    <source>
        <dbReference type="PROSITE" id="PS01124"/>
    </source>
</evidence>
<proteinExistence type="predicted"/>
<protein>
    <submittedName>
        <fullName evidence="5">HTH-type transcriptional activator RhaS</fullName>
    </submittedName>
</protein>
<dbReference type="Pfam" id="PF12833">
    <property type="entry name" value="HTH_18"/>
    <property type="match status" value="1"/>
</dbReference>
<name>A0A644XT28_9ZZZZ</name>
<evidence type="ECO:0000256" key="2">
    <source>
        <dbReference type="ARBA" id="ARBA00023125"/>
    </source>
</evidence>
<dbReference type="InterPro" id="IPR020449">
    <property type="entry name" value="Tscrpt_reg_AraC-type_HTH"/>
</dbReference>
<keyword evidence="3" id="KW-0804">Transcription</keyword>
<dbReference type="Pfam" id="PF06445">
    <property type="entry name" value="GyrI-like"/>
    <property type="match status" value="1"/>
</dbReference>
<dbReference type="GO" id="GO:0003700">
    <property type="term" value="F:DNA-binding transcription factor activity"/>
    <property type="evidence" value="ECO:0007669"/>
    <property type="project" value="InterPro"/>
</dbReference>
<dbReference type="PROSITE" id="PS01124">
    <property type="entry name" value="HTH_ARAC_FAMILY_2"/>
    <property type="match status" value="1"/>
</dbReference>
<gene>
    <name evidence="5" type="primary">rhaS_48</name>
    <name evidence="5" type="ORF">SDC9_65728</name>
</gene>
<dbReference type="Gene3D" id="1.10.10.60">
    <property type="entry name" value="Homeodomain-like"/>
    <property type="match status" value="2"/>
</dbReference>
<dbReference type="PANTHER" id="PTHR47504:SF5">
    <property type="entry name" value="RIGHT ORIGIN-BINDING PROTEIN"/>
    <property type="match status" value="1"/>
</dbReference>
<dbReference type="InterPro" id="IPR009057">
    <property type="entry name" value="Homeodomain-like_sf"/>
</dbReference>
<dbReference type="InterPro" id="IPR018060">
    <property type="entry name" value="HTH_AraC"/>
</dbReference>
<dbReference type="PRINTS" id="PR00032">
    <property type="entry name" value="HTHARAC"/>
</dbReference>
<dbReference type="InterPro" id="IPR050959">
    <property type="entry name" value="MarA-like"/>
</dbReference>
<evidence type="ECO:0000256" key="3">
    <source>
        <dbReference type="ARBA" id="ARBA00023163"/>
    </source>
</evidence>
<comment type="caution">
    <text evidence="5">The sequence shown here is derived from an EMBL/GenBank/DDBJ whole genome shotgun (WGS) entry which is preliminary data.</text>
</comment>
<dbReference type="Gene3D" id="3.20.80.10">
    <property type="entry name" value="Regulatory factor, effector binding domain"/>
    <property type="match status" value="1"/>
</dbReference>
<evidence type="ECO:0000256" key="1">
    <source>
        <dbReference type="ARBA" id="ARBA00023015"/>
    </source>
</evidence>
<dbReference type="PANTHER" id="PTHR47504">
    <property type="entry name" value="RIGHT ORIGIN-BINDING PROTEIN"/>
    <property type="match status" value="1"/>
</dbReference>
<evidence type="ECO:0000313" key="5">
    <source>
        <dbReference type="EMBL" id="MPM19305.1"/>
    </source>
</evidence>
<accession>A0A644XT28</accession>
<dbReference type="SUPFAM" id="SSF46689">
    <property type="entry name" value="Homeodomain-like"/>
    <property type="match status" value="2"/>
</dbReference>
<reference evidence="5" key="1">
    <citation type="submission" date="2019-08" db="EMBL/GenBank/DDBJ databases">
        <authorList>
            <person name="Kucharzyk K."/>
            <person name="Murdoch R.W."/>
            <person name="Higgins S."/>
            <person name="Loffler F."/>
        </authorList>
    </citation>
    <scope>NUCLEOTIDE SEQUENCE</scope>
</reference>
<keyword evidence="1" id="KW-0805">Transcription regulation</keyword>
<dbReference type="InterPro" id="IPR018062">
    <property type="entry name" value="HTH_AraC-typ_CS"/>
</dbReference>
<dbReference type="InterPro" id="IPR011256">
    <property type="entry name" value="Reg_factor_effector_dom_sf"/>
</dbReference>